<evidence type="ECO:0000256" key="1">
    <source>
        <dbReference type="SAM" id="SignalP"/>
    </source>
</evidence>
<feature type="signal peptide" evidence="1">
    <location>
        <begin position="1"/>
        <end position="21"/>
    </location>
</feature>
<feature type="chain" id="PRO_5035173728" evidence="1">
    <location>
        <begin position="22"/>
        <end position="249"/>
    </location>
</feature>
<protein>
    <submittedName>
        <fullName evidence="2">Uncharacterized protein</fullName>
    </submittedName>
</protein>
<proteinExistence type="predicted"/>
<accession>A0A8J2LF46</accession>
<keyword evidence="3" id="KW-1185">Reference proteome</keyword>
<reference evidence="2" key="1">
    <citation type="submission" date="2021-06" db="EMBL/GenBank/DDBJ databases">
        <authorList>
            <person name="Hodson N. C."/>
            <person name="Mongue J. A."/>
            <person name="Jaron S. K."/>
        </authorList>
    </citation>
    <scope>NUCLEOTIDE SEQUENCE</scope>
</reference>
<sequence>MERQLCFAIILVSLMSIKVGANPCSNNKVMTKIYEKALKVLKIPSKDIPAISFSQNGYSTQVLLNSLKDFTKKYQEQTGGNCPIDVLDDITSADFEFIPDRDPKNWNKLSIQVREALLDAFESAVMWKHGQNPEGSYCETLLRRIKEAGTTAISLMKIDHSKCPPNIQPLGERITAFVKRFQTTEKLTCRRAEVLWDIYGTLAHKAEHADLTADWLKVPEKERLQLQNWLSEAGEIERELEDIEATGQK</sequence>
<organism evidence="2 3">
    <name type="scientific">Allacma fusca</name>
    <dbReference type="NCBI Taxonomy" id="39272"/>
    <lineage>
        <taxon>Eukaryota</taxon>
        <taxon>Metazoa</taxon>
        <taxon>Ecdysozoa</taxon>
        <taxon>Arthropoda</taxon>
        <taxon>Hexapoda</taxon>
        <taxon>Collembola</taxon>
        <taxon>Symphypleona</taxon>
        <taxon>Sminthuridae</taxon>
        <taxon>Allacma</taxon>
    </lineage>
</organism>
<dbReference type="Proteomes" id="UP000708208">
    <property type="component" value="Unassembled WGS sequence"/>
</dbReference>
<evidence type="ECO:0000313" key="3">
    <source>
        <dbReference type="Proteomes" id="UP000708208"/>
    </source>
</evidence>
<comment type="caution">
    <text evidence="2">The sequence shown here is derived from an EMBL/GenBank/DDBJ whole genome shotgun (WGS) entry which is preliminary data.</text>
</comment>
<keyword evidence="1" id="KW-0732">Signal</keyword>
<evidence type="ECO:0000313" key="2">
    <source>
        <dbReference type="EMBL" id="CAG7832960.1"/>
    </source>
</evidence>
<name>A0A8J2LF46_9HEXA</name>
<dbReference type="EMBL" id="CAJVCH010567804">
    <property type="protein sequence ID" value="CAG7832960.1"/>
    <property type="molecule type" value="Genomic_DNA"/>
</dbReference>
<dbReference type="AlphaFoldDB" id="A0A8J2LF46"/>
<gene>
    <name evidence="2" type="ORF">AFUS01_LOCUS42613</name>
</gene>